<gene>
    <name evidence="3" type="ORF">OSJNBa0007A06.13</name>
</gene>
<reference evidence="4" key="1">
    <citation type="journal article" date="2005" name="Nature">
        <title>The map-based sequence of the rice genome.</title>
        <authorList>
            <consortium name="International rice genome sequencing project (IRGSP)"/>
            <person name="Matsumoto T."/>
            <person name="Wu J."/>
            <person name="Kanamori H."/>
            <person name="Katayose Y."/>
            <person name="Fujisawa M."/>
            <person name="Namiki N."/>
            <person name="Mizuno H."/>
            <person name="Yamamoto K."/>
            <person name="Antonio B.A."/>
            <person name="Baba T."/>
            <person name="Sakata K."/>
            <person name="Nagamura Y."/>
            <person name="Aoki H."/>
            <person name="Arikawa K."/>
            <person name="Arita K."/>
            <person name="Bito T."/>
            <person name="Chiden Y."/>
            <person name="Fujitsuka N."/>
            <person name="Fukunaka R."/>
            <person name="Hamada M."/>
            <person name="Harada C."/>
            <person name="Hayashi A."/>
            <person name="Hijishita S."/>
            <person name="Honda M."/>
            <person name="Hosokawa S."/>
            <person name="Ichikawa Y."/>
            <person name="Idonuma A."/>
            <person name="Iijima M."/>
            <person name="Ikeda M."/>
            <person name="Ikeno M."/>
            <person name="Ito K."/>
            <person name="Ito S."/>
            <person name="Ito T."/>
            <person name="Ito Y."/>
            <person name="Ito Y."/>
            <person name="Iwabuchi A."/>
            <person name="Kamiya K."/>
            <person name="Karasawa W."/>
            <person name="Kurita K."/>
            <person name="Katagiri S."/>
            <person name="Kikuta A."/>
            <person name="Kobayashi H."/>
            <person name="Kobayashi N."/>
            <person name="Machita K."/>
            <person name="Maehara T."/>
            <person name="Masukawa M."/>
            <person name="Mizubayashi T."/>
            <person name="Mukai Y."/>
            <person name="Nagasaki H."/>
            <person name="Nagata Y."/>
            <person name="Naito S."/>
            <person name="Nakashima M."/>
            <person name="Nakama Y."/>
            <person name="Nakamichi Y."/>
            <person name="Nakamura M."/>
            <person name="Meguro A."/>
            <person name="Negishi M."/>
            <person name="Ohta I."/>
            <person name="Ohta T."/>
            <person name="Okamoto M."/>
            <person name="Ono N."/>
            <person name="Saji S."/>
            <person name="Sakaguchi M."/>
            <person name="Sakai K."/>
            <person name="Shibata M."/>
            <person name="Shimokawa T."/>
            <person name="Song J."/>
            <person name="Takazaki Y."/>
            <person name="Terasawa K."/>
            <person name="Tsugane M."/>
            <person name="Tsuji K."/>
            <person name="Ueda S."/>
            <person name="Waki K."/>
            <person name="Yamagata H."/>
            <person name="Yamamoto M."/>
            <person name="Yamamoto S."/>
            <person name="Yamane H."/>
            <person name="Yoshiki S."/>
            <person name="Yoshihara R."/>
            <person name="Yukawa K."/>
            <person name="Zhong H."/>
            <person name="Yano M."/>
            <person name="Yuan Q."/>
            <person name="Ouyang S."/>
            <person name="Liu J."/>
            <person name="Jones K.M."/>
            <person name="Gansberger K."/>
            <person name="Moffat K."/>
            <person name="Hill J."/>
            <person name="Bera J."/>
            <person name="Fadrosh D."/>
            <person name="Jin S."/>
            <person name="Johri S."/>
            <person name="Kim M."/>
            <person name="Overton L."/>
            <person name="Reardon M."/>
            <person name="Tsitrin T."/>
            <person name="Vuong H."/>
            <person name="Weaver B."/>
            <person name="Ciecko A."/>
            <person name="Tallon L."/>
            <person name="Jackson J."/>
            <person name="Pai G."/>
            <person name="Aken S.V."/>
            <person name="Utterback T."/>
            <person name="Reidmuller S."/>
            <person name="Feldblyum T."/>
            <person name="Hsiao J."/>
            <person name="Zismann V."/>
            <person name="Iobst S."/>
            <person name="de Vazeille A.R."/>
            <person name="Buell C.R."/>
            <person name="Ying K."/>
            <person name="Li Y."/>
            <person name="Lu T."/>
            <person name="Huang Y."/>
            <person name="Zhao Q."/>
            <person name="Feng Q."/>
            <person name="Zhang L."/>
            <person name="Zhu J."/>
            <person name="Weng Q."/>
            <person name="Mu J."/>
            <person name="Lu Y."/>
            <person name="Fan D."/>
            <person name="Liu Y."/>
            <person name="Guan J."/>
            <person name="Zhang Y."/>
            <person name="Yu S."/>
            <person name="Liu X."/>
            <person name="Zhang Y."/>
            <person name="Hong G."/>
            <person name="Han B."/>
            <person name="Choisne N."/>
            <person name="Demange N."/>
            <person name="Orjeda G."/>
            <person name="Samain S."/>
            <person name="Cattolico L."/>
            <person name="Pelletier E."/>
            <person name="Couloux A."/>
            <person name="Segurens B."/>
            <person name="Wincker P."/>
            <person name="D'Hont A."/>
            <person name="Scarpelli C."/>
            <person name="Weissenbach J."/>
            <person name="Salanoubat M."/>
            <person name="Quetier F."/>
            <person name="Yu Y."/>
            <person name="Kim H.R."/>
            <person name="Rambo T."/>
            <person name="Currie J."/>
            <person name="Collura K."/>
            <person name="Luo M."/>
            <person name="Yang T."/>
            <person name="Ammiraju J.S.S."/>
            <person name="Engler F."/>
            <person name="Soderlund C."/>
            <person name="Wing R.A."/>
            <person name="Palmer L.E."/>
            <person name="de la Bastide M."/>
            <person name="Spiegel L."/>
            <person name="Nascimento L."/>
            <person name="Zutavern T."/>
            <person name="O'Shaughnessy A."/>
            <person name="Dike S."/>
            <person name="Dedhia N."/>
            <person name="Preston R."/>
            <person name="Balija V."/>
            <person name="McCombie W.R."/>
            <person name="Chow T."/>
            <person name="Chen H."/>
            <person name="Chung M."/>
            <person name="Chen C."/>
            <person name="Shaw J."/>
            <person name="Wu H."/>
            <person name="Hsiao K."/>
            <person name="Chao Y."/>
            <person name="Chu M."/>
            <person name="Cheng C."/>
            <person name="Hour A."/>
            <person name="Lee P."/>
            <person name="Lin S."/>
            <person name="Lin Y."/>
            <person name="Liou J."/>
            <person name="Liu S."/>
            <person name="Hsing Y."/>
            <person name="Raghuvanshi S."/>
            <person name="Mohanty A."/>
            <person name="Bharti A.K."/>
            <person name="Gaur A."/>
            <person name="Gupta V."/>
            <person name="Kumar D."/>
            <person name="Ravi V."/>
            <person name="Vij S."/>
            <person name="Kapur A."/>
            <person name="Khurana P."/>
            <person name="Khurana P."/>
            <person name="Khurana J.P."/>
            <person name="Tyagi A.K."/>
            <person name="Gaikwad K."/>
            <person name="Singh A."/>
            <person name="Dalal V."/>
            <person name="Srivastava S."/>
            <person name="Dixit A."/>
            <person name="Pal A.K."/>
            <person name="Ghazi I.A."/>
            <person name="Yadav M."/>
            <person name="Pandit A."/>
            <person name="Bhargava A."/>
            <person name="Sureshbabu K."/>
            <person name="Batra K."/>
            <person name="Sharma T.R."/>
            <person name="Mohapatra T."/>
            <person name="Singh N.K."/>
            <person name="Messing J."/>
            <person name="Nelson A.B."/>
            <person name="Fuks G."/>
            <person name="Kavchok S."/>
            <person name="Keizer G."/>
            <person name="Linton E."/>
            <person name="Llaca V."/>
            <person name="Song R."/>
            <person name="Tanyolac B."/>
            <person name="Young S."/>
            <person name="Ho-Il K."/>
            <person name="Hahn J.H."/>
            <person name="Sangsakoo G."/>
            <person name="Vanavichit A."/>
            <person name="de Mattos Luiz.A.T."/>
            <person name="Zimmer P.D."/>
            <person name="Malone G."/>
            <person name="Dellagostin O."/>
            <person name="de Oliveira A.C."/>
            <person name="Bevan M."/>
            <person name="Bancroft I."/>
            <person name="Minx P."/>
            <person name="Cordum H."/>
            <person name="Wilson R."/>
            <person name="Cheng Z."/>
            <person name="Jin W."/>
            <person name="Jiang J."/>
            <person name="Leong S.A."/>
            <person name="Iwama H."/>
            <person name="Gojobori T."/>
            <person name="Itoh T."/>
            <person name="Niimura Y."/>
            <person name="Fujii Y."/>
            <person name="Habara T."/>
            <person name="Sakai H."/>
            <person name="Sato Y."/>
            <person name="Wilson G."/>
            <person name="Kumar K."/>
            <person name="McCouch S."/>
            <person name="Juretic N."/>
            <person name="Hoen D."/>
            <person name="Wright S."/>
            <person name="Bruskiewich R."/>
            <person name="Bureau T."/>
            <person name="Miyao A."/>
            <person name="Hirochika H."/>
            <person name="Nishikawa T."/>
            <person name="Kadowaki K."/>
            <person name="Sugiura M."/>
            <person name="Burr B."/>
            <person name="Sasaki T."/>
        </authorList>
    </citation>
    <scope>NUCLEOTIDE SEQUENCE [LARGE SCALE GENOMIC DNA]</scope>
    <source>
        <strain evidence="4">cv. Nipponbare</strain>
    </source>
</reference>
<feature type="chain" id="PRO_5004270594" description="DUF7769 domain-containing protein" evidence="1">
    <location>
        <begin position="33"/>
        <end position="231"/>
    </location>
</feature>
<keyword evidence="1" id="KW-0732">Signal</keyword>
<sequence>MGVFPPASSLSITVLHLFTFPLFSFHVSHVIADNGFDLNVRLEDNDNGFDLNIALEDDENEHVDPIEANHQRKYMTEDVRKQVYQALLAKSKNGILHKNDTRIVADQFGLWSAHSDSPALMEASRKKGRSGCKAVPLDLEQLHNIPLRQRMTIEDVSSKVGISKARIQRFKDENCIFDGRIGCFPLVTYEPARRGNERTDLVRGDLVMKPITSITRDVIRDFMINKVLPAI</sequence>
<organism evidence="3 4">
    <name type="scientific">Oryza sativa subsp. japonica</name>
    <name type="common">Rice</name>
    <dbReference type="NCBI Taxonomy" id="39947"/>
    <lineage>
        <taxon>Eukaryota</taxon>
        <taxon>Viridiplantae</taxon>
        <taxon>Streptophyta</taxon>
        <taxon>Embryophyta</taxon>
        <taxon>Tracheophyta</taxon>
        <taxon>Spermatophyta</taxon>
        <taxon>Magnoliopsida</taxon>
        <taxon>Liliopsida</taxon>
        <taxon>Poales</taxon>
        <taxon>Poaceae</taxon>
        <taxon>BOP clade</taxon>
        <taxon>Oryzoideae</taxon>
        <taxon>Oryzeae</taxon>
        <taxon>Oryzinae</taxon>
        <taxon>Oryza</taxon>
        <taxon>Oryza sativa</taxon>
    </lineage>
</organism>
<feature type="domain" description="DUF7769" evidence="2">
    <location>
        <begin position="75"/>
        <end position="109"/>
    </location>
</feature>
<evidence type="ECO:0000256" key="1">
    <source>
        <dbReference type="SAM" id="SignalP"/>
    </source>
</evidence>
<evidence type="ECO:0000313" key="3">
    <source>
        <dbReference type="EMBL" id="AAT93890.1"/>
    </source>
</evidence>
<feature type="signal peptide" evidence="1">
    <location>
        <begin position="1"/>
        <end position="32"/>
    </location>
</feature>
<dbReference type="AlphaFoldDB" id="Q6AUP2"/>
<evidence type="ECO:0000313" key="4">
    <source>
        <dbReference type="Proteomes" id="UP000000763"/>
    </source>
</evidence>
<evidence type="ECO:0000259" key="2">
    <source>
        <dbReference type="Pfam" id="PF24964"/>
    </source>
</evidence>
<dbReference type="EMBL" id="AC120987">
    <property type="protein sequence ID" value="AAT93890.1"/>
    <property type="molecule type" value="Genomic_DNA"/>
</dbReference>
<dbReference type="InterPro" id="IPR056671">
    <property type="entry name" value="DUF7769"/>
</dbReference>
<dbReference type="Proteomes" id="UP000000763">
    <property type="component" value="Chromosome 5"/>
</dbReference>
<protein>
    <recommendedName>
        <fullName evidence="2">DUF7769 domain-containing protein</fullName>
    </recommendedName>
</protein>
<dbReference type="PANTHER" id="PTHR33889">
    <property type="entry name" value="OS04G0681850 PROTEIN"/>
    <property type="match status" value="1"/>
</dbReference>
<name>Q6AUP2_ORYSJ</name>
<dbReference type="PANTHER" id="PTHR33889:SF1">
    <property type="entry name" value="OS03G0834800 PROTEIN"/>
    <property type="match status" value="1"/>
</dbReference>
<accession>Q6AUP2</accession>
<proteinExistence type="predicted"/>
<reference evidence="4" key="2">
    <citation type="journal article" date="2008" name="Nucleic Acids Res.">
        <title>The rice annotation project database (RAP-DB): 2008 update.</title>
        <authorList>
            <consortium name="The rice annotation project (RAP)"/>
        </authorList>
    </citation>
    <scope>GENOME REANNOTATION</scope>
    <source>
        <strain evidence="4">cv. Nipponbare</strain>
    </source>
</reference>
<dbReference type="Pfam" id="PF24964">
    <property type="entry name" value="DUF7769"/>
    <property type="match status" value="1"/>
</dbReference>